<dbReference type="Proteomes" id="UP000054858">
    <property type="component" value="Unassembled WGS sequence"/>
</dbReference>
<protein>
    <submittedName>
        <fullName evidence="2">GNAT family acetyltransferase</fullName>
    </submittedName>
</protein>
<dbReference type="Pfam" id="PF13673">
    <property type="entry name" value="Acetyltransf_10"/>
    <property type="match status" value="1"/>
</dbReference>
<dbReference type="PANTHER" id="PTHR13355:SF11">
    <property type="entry name" value="GLUCOSAMINE 6-PHOSPHATE N-ACETYLTRANSFERASE"/>
    <property type="match status" value="1"/>
</dbReference>
<evidence type="ECO:0000313" key="2">
    <source>
        <dbReference type="EMBL" id="KTD37065.1"/>
    </source>
</evidence>
<evidence type="ECO:0000259" key="1">
    <source>
        <dbReference type="PROSITE" id="PS51186"/>
    </source>
</evidence>
<dbReference type="InterPro" id="IPR016181">
    <property type="entry name" value="Acyl_CoA_acyltransferase"/>
</dbReference>
<organism evidence="2 3">
    <name type="scientific">Legionella oakridgensis</name>
    <dbReference type="NCBI Taxonomy" id="29423"/>
    <lineage>
        <taxon>Bacteria</taxon>
        <taxon>Pseudomonadati</taxon>
        <taxon>Pseudomonadota</taxon>
        <taxon>Gammaproteobacteria</taxon>
        <taxon>Legionellales</taxon>
        <taxon>Legionellaceae</taxon>
        <taxon>Legionella</taxon>
    </lineage>
</organism>
<gene>
    <name evidence="2" type="ORF">Loak_2201</name>
</gene>
<accession>A0A0W0WXK4</accession>
<dbReference type="GO" id="GO:0004343">
    <property type="term" value="F:glucosamine 6-phosphate N-acetyltransferase activity"/>
    <property type="evidence" value="ECO:0007669"/>
    <property type="project" value="TreeGrafter"/>
</dbReference>
<dbReference type="PROSITE" id="PS51186">
    <property type="entry name" value="GNAT"/>
    <property type="match status" value="1"/>
</dbReference>
<feature type="domain" description="N-acetyltransferase" evidence="1">
    <location>
        <begin position="7"/>
        <end position="148"/>
    </location>
</feature>
<dbReference type="RefSeq" id="WP_035894941.1">
    <property type="nucleotide sequence ID" value="NZ_LCUA01000001.1"/>
</dbReference>
<sequence>MNHKNHIVIAKVSALKDIQTCLDIRKLVFVEGQNVPLHEELDGKDKNSDHYLLSFNEKPIGTARVRYIKDTAKIERVAILPEYRGQGLGKHMMQTILIDLIQNKTITTAKLGAQTHAIPFYETLGFEVCSELYLDAGIPHKDMRLKLNDFRS</sequence>
<dbReference type="Gene3D" id="3.40.630.30">
    <property type="match status" value="1"/>
</dbReference>
<keyword evidence="2" id="KW-0808">Transferase</keyword>
<dbReference type="EMBL" id="LNYP01000031">
    <property type="protein sequence ID" value="KTD37065.1"/>
    <property type="molecule type" value="Genomic_DNA"/>
</dbReference>
<dbReference type="SUPFAM" id="SSF55729">
    <property type="entry name" value="Acyl-CoA N-acyltransferases (Nat)"/>
    <property type="match status" value="1"/>
</dbReference>
<proteinExistence type="predicted"/>
<name>A0A0W0WXK4_9GAMM</name>
<reference evidence="2 3" key="1">
    <citation type="submission" date="2015-11" db="EMBL/GenBank/DDBJ databases">
        <title>Genomic analysis of 38 Legionella species identifies large and diverse effector repertoires.</title>
        <authorList>
            <person name="Burstein D."/>
            <person name="Amaro F."/>
            <person name="Zusman T."/>
            <person name="Lifshitz Z."/>
            <person name="Cohen O."/>
            <person name="Gilbert J.A."/>
            <person name="Pupko T."/>
            <person name="Shuman H.A."/>
            <person name="Segal G."/>
        </authorList>
    </citation>
    <scope>NUCLEOTIDE SEQUENCE [LARGE SCALE GENOMIC DNA]</scope>
    <source>
        <strain evidence="2 3">Oak Ridge-10</strain>
    </source>
</reference>
<evidence type="ECO:0000313" key="3">
    <source>
        <dbReference type="Proteomes" id="UP000054858"/>
    </source>
</evidence>
<dbReference type="InterPro" id="IPR000182">
    <property type="entry name" value="GNAT_dom"/>
</dbReference>
<comment type="caution">
    <text evidence="2">The sequence shown here is derived from an EMBL/GenBank/DDBJ whole genome shotgun (WGS) entry which is preliminary data.</text>
</comment>
<dbReference type="PATRIC" id="fig|29423.5.peg.2310"/>
<dbReference type="AlphaFoldDB" id="A0A0W0WXK4"/>
<dbReference type="CDD" id="cd04301">
    <property type="entry name" value="NAT_SF"/>
    <property type="match status" value="1"/>
</dbReference>
<dbReference type="PANTHER" id="PTHR13355">
    <property type="entry name" value="GLUCOSAMINE 6-PHOSPHATE N-ACETYLTRANSFERASE"/>
    <property type="match status" value="1"/>
</dbReference>
<dbReference type="InterPro" id="IPR039143">
    <property type="entry name" value="GNPNAT1-like"/>
</dbReference>